<feature type="domain" description="Nucleotidyl transferase" evidence="3">
    <location>
        <begin position="3"/>
        <end position="216"/>
    </location>
</feature>
<dbReference type="PANTHER" id="PTHR22572">
    <property type="entry name" value="SUGAR-1-PHOSPHATE GUANYL TRANSFERASE"/>
    <property type="match status" value="1"/>
</dbReference>
<dbReference type="EMBL" id="FMZV01000008">
    <property type="protein sequence ID" value="SDD54098.1"/>
    <property type="molecule type" value="Genomic_DNA"/>
</dbReference>
<evidence type="ECO:0000259" key="3">
    <source>
        <dbReference type="Pfam" id="PF00483"/>
    </source>
</evidence>
<reference evidence="5" key="1">
    <citation type="submission" date="2016-10" db="EMBL/GenBank/DDBJ databases">
        <authorList>
            <person name="Varghese N."/>
            <person name="Submissions S."/>
        </authorList>
    </citation>
    <scope>NUCLEOTIDE SEQUENCE [LARGE SCALE GENOMIC DNA]</scope>
    <source>
        <strain evidence="5">CGMCC 1.9108</strain>
    </source>
</reference>
<dbReference type="GO" id="GO:0008878">
    <property type="term" value="F:glucose-1-phosphate adenylyltransferase activity"/>
    <property type="evidence" value="ECO:0007669"/>
    <property type="project" value="InterPro"/>
</dbReference>
<dbReference type="InterPro" id="IPR005835">
    <property type="entry name" value="NTP_transferase_dom"/>
</dbReference>
<dbReference type="RefSeq" id="WP_093031973.1">
    <property type="nucleotide sequence ID" value="NZ_FMZV01000008.1"/>
</dbReference>
<keyword evidence="4" id="KW-0808">Transferase</keyword>
<dbReference type="Proteomes" id="UP000199628">
    <property type="component" value="Unassembled WGS sequence"/>
</dbReference>
<dbReference type="PROSITE" id="PS00810">
    <property type="entry name" value="ADP_GLC_PYROPHOSPH_3"/>
    <property type="match status" value="1"/>
</dbReference>
<accession>A0A1G6VKL0</accession>
<dbReference type="InterPro" id="IPR050486">
    <property type="entry name" value="Mannose-1P_guanyltransferase"/>
</dbReference>
<evidence type="ECO:0000256" key="1">
    <source>
        <dbReference type="ARBA" id="ARBA00022600"/>
    </source>
</evidence>
<organism evidence="4 5">
    <name type="scientific">Ruegeria marina</name>
    <dbReference type="NCBI Taxonomy" id="639004"/>
    <lineage>
        <taxon>Bacteria</taxon>
        <taxon>Pseudomonadati</taxon>
        <taxon>Pseudomonadota</taxon>
        <taxon>Alphaproteobacteria</taxon>
        <taxon>Rhodobacterales</taxon>
        <taxon>Roseobacteraceae</taxon>
        <taxon>Ruegeria</taxon>
    </lineage>
</organism>
<dbReference type="AlphaFoldDB" id="A0A1G6VKL0"/>
<evidence type="ECO:0000313" key="4">
    <source>
        <dbReference type="EMBL" id="SDD54098.1"/>
    </source>
</evidence>
<dbReference type="STRING" id="639004.SAMN04488239_10887"/>
<evidence type="ECO:0000256" key="2">
    <source>
        <dbReference type="ARBA" id="ARBA00023277"/>
    </source>
</evidence>
<dbReference type="Gene3D" id="3.90.550.10">
    <property type="entry name" value="Spore Coat Polysaccharide Biosynthesis Protein SpsA, Chain A"/>
    <property type="match status" value="1"/>
</dbReference>
<name>A0A1G6VKL0_9RHOB</name>
<dbReference type="SUPFAM" id="SSF53448">
    <property type="entry name" value="Nucleotide-diphospho-sugar transferases"/>
    <property type="match status" value="1"/>
</dbReference>
<dbReference type="InterPro" id="IPR005836">
    <property type="entry name" value="ADP_Glu_pyroP_CS"/>
</dbReference>
<keyword evidence="2" id="KW-0119">Carbohydrate metabolism</keyword>
<dbReference type="GO" id="GO:0005978">
    <property type="term" value="P:glycogen biosynthetic process"/>
    <property type="evidence" value="ECO:0007669"/>
    <property type="project" value="InterPro"/>
</dbReference>
<dbReference type="OrthoDB" id="9814110at2"/>
<proteinExistence type="predicted"/>
<evidence type="ECO:0000313" key="5">
    <source>
        <dbReference type="Proteomes" id="UP000199628"/>
    </source>
</evidence>
<protein>
    <submittedName>
        <fullName evidence="4">Nucleotidyl transferase</fullName>
    </submittedName>
</protein>
<dbReference type="InterPro" id="IPR029044">
    <property type="entry name" value="Nucleotide-diphossugar_trans"/>
</dbReference>
<sequence>MQAVVLAGGQGQRLRPFTSVLPKPLMPIGDRPILDIILRQLYMHGVTDVTIALNYLGSLIQSYVDQSEIGQRLNIHYHWEEKPLGTAGAIGTIKGLDAPFFVMNGDILTSLDYSAMYEAHMADDADLTVGTVTTDVRIELGVLNIDPSRHVIGYDEKPTMTYAASMGIYVYSPRILDRIKPGEYLDAPNLVLGLIADGKKVLSHAPDCEWIDIGNQGQHEHASSVYLADPSVFLPGFEAS</sequence>
<keyword evidence="5" id="KW-1185">Reference proteome</keyword>
<gene>
    <name evidence="4" type="ORF">SAMN04488239_10887</name>
</gene>
<dbReference type="Pfam" id="PF00483">
    <property type="entry name" value="NTP_transferase"/>
    <property type="match status" value="1"/>
</dbReference>
<keyword evidence="1" id="KW-0321">Glycogen metabolism</keyword>